<feature type="binding site" evidence="3">
    <location>
        <begin position="5"/>
        <end position="10"/>
    </location>
    <ligand>
        <name>substrate</name>
    </ligand>
</feature>
<accession>B8GB54</accession>
<feature type="active site" description="Proton acceptor" evidence="2">
    <location>
        <position position="79"/>
    </location>
</feature>
<dbReference type="CDD" id="cd06661">
    <property type="entry name" value="GGCT_like"/>
    <property type="match status" value="1"/>
</dbReference>
<dbReference type="RefSeq" id="WP_015942499.1">
    <property type="nucleotide sequence ID" value="NC_011831.1"/>
</dbReference>
<dbReference type="GO" id="GO:0003839">
    <property type="term" value="F:gamma-glutamylcyclotransferase activity"/>
    <property type="evidence" value="ECO:0007669"/>
    <property type="project" value="InterPro"/>
</dbReference>
<dbReference type="Proteomes" id="UP000002508">
    <property type="component" value="Chromosome"/>
</dbReference>
<keyword evidence="5" id="KW-1185">Reference proteome</keyword>
<dbReference type="STRING" id="326427.Cagg_3818"/>
<sequence length="151" mass="16969">MDQWYFAYGSNLSKEQMEKRIGSSREAQVARLTGYRLVFNKRSDDGTGKANIVPAAGATVWGVVYRCSHDDLQKIDRYEGVKGGHYQRHAIRVQLDSGEELDAVTYVAGEKFLAAESLKPSTEYLETIIRGARQHRLPDDYIRSIEALAGL</sequence>
<dbReference type="Gene3D" id="3.10.490.10">
    <property type="entry name" value="Gamma-glutamyl cyclotransferase-like"/>
    <property type="match status" value="1"/>
</dbReference>
<keyword evidence="1" id="KW-0456">Lyase</keyword>
<dbReference type="KEGG" id="cag:Cagg_3818"/>
<evidence type="ECO:0000256" key="2">
    <source>
        <dbReference type="PIRSR" id="PIRSR617939-1"/>
    </source>
</evidence>
<evidence type="ECO:0000313" key="4">
    <source>
        <dbReference type="EMBL" id="ACL26654.1"/>
    </source>
</evidence>
<gene>
    <name evidence="4" type="ordered locus">Cagg_3818</name>
</gene>
<dbReference type="InterPro" id="IPR013024">
    <property type="entry name" value="GGCT-like"/>
</dbReference>
<reference evidence="4" key="1">
    <citation type="submission" date="2008-12" db="EMBL/GenBank/DDBJ databases">
        <title>Complete sequence of Chloroflexus aggregans DSM 9485.</title>
        <authorList>
            <consortium name="US DOE Joint Genome Institute"/>
            <person name="Lucas S."/>
            <person name="Copeland A."/>
            <person name="Lapidus A."/>
            <person name="Glavina del Rio T."/>
            <person name="Dalin E."/>
            <person name="Tice H."/>
            <person name="Pitluck S."/>
            <person name="Foster B."/>
            <person name="Larimer F."/>
            <person name="Land M."/>
            <person name="Hauser L."/>
            <person name="Kyrpides N."/>
            <person name="Mikhailova N."/>
            <person name="Bryant D."/>
            <person name="Richardson P."/>
        </authorList>
    </citation>
    <scope>NUCLEOTIDE SEQUENCE</scope>
    <source>
        <strain evidence="4">DSM 9485</strain>
    </source>
</reference>
<dbReference type="OrthoDB" id="5401862at2"/>
<dbReference type="AlphaFoldDB" id="B8GB54"/>
<dbReference type="HOGENOM" id="CLU_048475_6_1_0"/>
<dbReference type="InterPro" id="IPR017939">
    <property type="entry name" value="G-Glutamylcylcotransferase"/>
</dbReference>
<organism evidence="4 5">
    <name type="scientific">Chloroflexus aggregans (strain MD-66 / DSM 9485)</name>
    <dbReference type="NCBI Taxonomy" id="326427"/>
    <lineage>
        <taxon>Bacteria</taxon>
        <taxon>Bacillati</taxon>
        <taxon>Chloroflexota</taxon>
        <taxon>Chloroflexia</taxon>
        <taxon>Chloroflexales</taxon>
        <taxon>Chloroflexineae</taxon>
        <taxon>Chloroflexaceae</taxon>
        <taxon>Chloroflexus</taxon>
    </lineage>
</organism>
<dbReference type="PANTHER" id="PTHR12935:SF0">
    <property type="entry name" value="GAMMA-GLUTAMYLCYCLOTRANSFERASE"/>
    <property type="match status" value="1"/>
</dbReference>
<evidence type="ECO:0000256" key="1">
    <source>
        <dbReference type="ARBA" id="ARBA00023239"/>
    </source>
</evidence>
<dbReference type="EMBL" id="CP001337">
    <property type="protein sequence ID" value="ACL26654.1"/>
    <property type="molecule type" value="Genomic_DNA"/>
</dbReference>
<dbReference type="eggNOG" id="COG3703">
    <property type="taxonomic scope" value="Bacteria"/>
</dbReference>
<evidence type="ECO:0000313" key="5">
    <source>
        <dbReference type="Proteomes" id="UP000002508"/>
    </source>
</evidence>
<dbReference type="PANTHER" id="PTHR12935">
    <property type="entry name" value="GAMMA-GLUTAMYLCYCLOTRANSFERASE"/>
    <property type="match status" value="1"/>
</dbReference>
<feature type="binding site" evidence="3">
    <location>
        <position position="124"/>
    </location>
    <ligand>
        <name>substrate</name>
    </ligand>
</feature>
<dbReference type="Pfam" id="PF13772">
    <property type="entry name" value="AIG2_2"/>
    <property type="match status" value="1"/>
</dbReference>
<protein>
    <submittedName>
        <fullName evidence="4">AIG2 family protein</fullName>
    </submittedName>
</protein>
<evidence type="ECO:0000256" key="3">
    <source>
        <dbReference type="PIRSR" id="PIRSR617939-2"/>
    </source>
</evidence>
<dbReference type="InterPro" id="IPR036568">
    <property type="entry name" value="GGCT-like_sf"/>
</dbReference>
<name>B8GB54_CHLAD</name>
<dbReference type="SUPFAM" id="SSF110857">
    <property type="entry name" value="Gamma-glutamyl cyclotransferase-like"/>
    <property type="match status" value="1"/>
</dbReference>
<proteinExistence type="predicted"/>